<gene>
    <name evidence="2" type="ORF">DYB30_006970</name>
    <name evidence="1" type="ORF">DYB36_002915</name>
</gene>
<sequence>MLSTCMTTPTKHDALPRHLPDSPVTVDCDSLVVHDIPSMELDVRVHGGAVQFTTATTFTFPLTYGGSALPKDSGPPIGMAMNHVTVQVADATTPKRRRSRVRKFSHLERIELLKAAEITPRHIAAYCAEAVEIRASRAKTLRYLKRRMSGDLEDCEDDDSVEPTTTLVEHKRRRMYIPALSELLD</sequence>
<accession>A0A397BLV2</accession>
<evidence type="ECO:0000313" key="2">
    <source>
        <dbReference type="EMBL" id="RHY70302.1"/>
    </source>
</evidence>
<dbReference type="Proteomes" id="UP000265427">
    <property type="component" value="Unassembled WGS sequence"/>
</dbReference>
<dbReference type="EMBL" id="QUTD01003997">
    <property type="protein sequence ID" value="RHY70302.1"/>
    <property type="molecule type" value="Genomic_DNA"/>
</dbReference>
<dbReference type="EMBL" id="QUSZ01002938">
    <property type="protein sequence ID" value="RHY20344.1"/>
    <property type="molecule type" value="Genomic_DNA"/>
</dbReference>
<evidence type="ECO:0000313" key="3">
    <source>
        <dbReference type="Proteomes" id="UP000265427"/>
    </source>
</evidence>
<reference evidence="3 4" key="1">
    <citation type="submission" date="2018-08" db="EMBL/GenBank/DDBJ databases">
        <title>Aphanomyces genome sequencing and annotation.</title>
        <authorList>
            <person name="Minardi D."/>
            <person name="Oidtmann B."/>
            <person name="Van Der Giezen M."/>
            <person name="Studholme D.J."/>
        </authorList>
    </citation>
    <scope>NUCLEOTIDE SEQUENCE [LARGE SCALE GENOMIC DNA]</scope>
    <source>
        <strain evidence="2 4">D2</strain>
        <strain evidence="1 3">Kv</strain>
    </source>
</reference>
<evidence type="ECO:0000313" key="1">
    <source>
        <dbReference type="EMBL" id="RHY20344.1"/>
    </source>
</evidence>
<dbReference type="AlphaFoldDB" id="A0A397BLV2"/>
<protein>
    <submittedName>
        <fullName evidence="1">Uncharacterized protein</fullName>
    </submittedName>
</protein>
<dbReference type="Proteomes" id="UP000266643">
    <property type="component" value="Unassembled WGS sequence"/>
</dbReference>
<proteinExistence type="predicted"/>
<evidence type="ECO:0000313" key="4">
    <source>
        <dbReference type="Proteomes" id="UP000266643"/>
    </source>
</evidence>
<name>A0A397BLV2_APHAT</name>
<comment type="caution">
    <text evidence="1">The sequence shown here is derived from an EMBL/GenBank/DDBJ whole genome shotgun (WGS) entry which is preliminary data.</text>
</comment>
<organism evidence="1 3">
    <name type="scientific">Aphanomyces astaci</name>
    <name type="common">Crayfish plague agent</name>
    <dbReference type="NCBI Taxonomy" id="112090"/>
    <lineage>
        <taxon>Eukaryota</taxon>
        <taxon>Sar</taxon>
        <taxon>Stramenopiles</taxon>
        <taxon>Oomycota</taxon>
        <taxon>Saprolegniomycetes</taxon>
        <taxon>Saprolegniales</taxon>
        <taxon>Verrucalvaceae</taxon>
        <taxon>Aphanomyces</taxon>
    </lineage>
</organism>
<dbReference type="VEuPathDB" id="FungiDB:H257_15043"/>